<protein>
    <submittedName>
        <fullName evidence="1">Haloacid dehalogenase</fullName>
    </submittedName>
</protein>
<dbReference type="SFLD" id="SFLDG01129">
    <property type="entry name" value="C1.5:_HAD__Beta-PGM__Phosphata"/>
    <property type="match status" value="1"/>
</dbReference>
<dbReference type="InterPro" id="IPR050155">
    <property type="entry name" value="HAD-like_hydrolase_sf"/>
</dbReference>
<dbReference type="NCBIfam" id="TIGR01509">
    <property type="entry name" value="HAD-SF-IA-v3"/>
    <property type="match status" value="1"/>
</dbReference>
<dbReference type="Pfam" id="PF00702">
    <property type="entry name" value="Hydrolase"/>
    <property type="match status" value="1"/>
</dbReference>
<name>A0ABX9I7J5_9ACTN</name>
<comment type="caution">
    <text evidence="1">The sequence shown here is derived from an EMBL/GenBank/DDBJ whole genome shotgun (WGS) entry which is preliminary data.</text>
</comment>
<dbReference type="Gene3D" id="3.40.50.1000">
    <property type="entry name" value="HAD superfamily/HAD-like"/>
    <property type="match status" value="1"/>
</dbReference>
<dbReference type="SFLD" id="SFLDS00003">
    <property type="entry name" value="Haloacid_Dehalogenase"/>
    <property type="match status" value="1"/>
</dbReference>
<dbReference type="PANTHER" id="PTHR43434">
    <property type="entry name" value="PHOSPHOGLYCOLATE PHOSPHATASE"/>
    <property type="match status" value="1"/>
</dbReference>
<organism evidence="1 2">
    <name type="scientific">Cutibacterium namnetense</name>
    <dbReference type="NCBI Taxonomy" id="1574624"/>
    <lineage>
        <taxon>Bacteria</taxon>
        <taxon>Bacillati</taxon>
        <taxon>Actinomycetota</taxon>
        <taxon>Actinomycetes</taxon>
        <taxon>Propionibacteriales</taxon>
        <taxon>Propionibacteriaceae</taxon>
        <taxon>Cutibacterium</taxon>
    </lineage>
</organism>
<dbReference type="EMBL" id="PCZS01000005">
    <property type="protein sequence ID" value="REB68136.1"/>
    <property type="molecule type" value="Genomic_DNA"/>
</dbReference>
<gene>
    <name evidence="1" type="ORF">CP880_11270</name>
</gene>
<dbReference type="RefSeq" id="WP_002549323.1">
    <property type="nucleotide sequence ID" value="NZ_JARJNT010000001.1"/>
</dbReference>
<dbReference type="InterPro" id="IPR006439">
    <property type="entry name" value="HAD-SF_hydro_IA"/>
</dbReference>
<accession>A0ABX9I7J5</accession>
<evidence type="ECO:0000313" key="1">
    <source>
        <dbReference type="EMBL" id="REB68136.1"/>
    </source>
</evidence>
<proteinExistence type="predicted"/>
<dbReference type="Proteomes" id="UP000256324">
    <property type="component" value="Unassembled WGS sequence"/>
</dbReference>
<dbReference type="InterPro" id="IPR023198">
    <property type="entry name" value="PGP-like_dom2"/>
</dbReference>
<sequence length="200" mass="21756">MRSIIWDMGGTLIDTYPEVDRTLAEVIWAQPSKEQLAEVARLRSQSIAHATDELAARHHVPPTQLNKAYSALKKKWIHNPAPLMAGAADVMAAVRQGSGLNLVATHRDRTSAEDLLRALGVQVDDLVCAPDGFARKPDPQMNHVLMERHGLDPHDVVAVGDRPIDVDAAHAAGIEGILLSRKPQPGIPTINALNDLLTYL</sequence>
<dbReference type="InterPro" id="IPR023214">
    <property type="entry name" value="HAD_sf"/>
</dbReference>
<reference evidence="1 2" key="1">
    <citation type="submission" date="2017-09" db="EMBL/GenBank/DDBJ databases">
        <authorList>
            <person name="Bumgarner R.E."/>
        </authorList>
    </citation>
    <scope>NUCLEOTIDE SEQUENCE [LARGE SCALE GENOMIC DNA]</scope>
    <source>
        <strain evidence="1 2">T34998</strain>
    </source>
</reference>
<dbReference type="InterPro" id="IPR036412">
    <property type="entry name" value="HAD-like_sf"/>
</dbReference>
<evidence type="ECO:0000313" key="2">
    <source>
        <dbReference type="Proteomes" id="UP000256324"/>
    </source>
</evidence>
<dbReference type="Gene3D" id="1.10.150.240">
    <property type="entry name" value="Putative phosphatase, domain 2"/>
    <property type="match status" value="1"/>
</dbReference>
<dbReference type="SUPFAM" id="SSF56784">
    <property type="entry name" value="HAD-like"/>
    <property type="match status" value="1"/>
</dbReference>
<keyword evidence="2" id="KW-1185">Reference proteome</keyword>
<dbReference type="PANTHER" id="PTHR43434:SF25">
    <property type="entry name" value="PHOSPHOGLYCOLATE PHOSPHATASE"/>
    <property type="match status" value="1"/>
</dbReference>